<feature type="domain" description="DUF4328" evidence="3">
    <location>
        <begin position="82"/>
        <end position="209"/>
    </location>
</feature>
<dbReference type="Pfam" id="PF14219">
    <property type="entry name" value="DUF4328"/>
    <property type="match status" value="1"/>
</dbReference>
<dbReference type="KEGG" id="jte:ASJ30_12615"/>
<feature type="transmembrane region" description="Helical" evidence="2">
    <location>
        <begin position="153"/>
        <end position="170"/>
    </location>
</feature>
<dbReference type="Proteomes" id="UP000182938">
    <property type="component" value="Chromosome"/>
</dbReference>
<accession>A0A1L3MIU0</accession>
<evidence type="ECO:0000259" key="3">
    <source>
        <dbReference type="Pfam" id="PF14219"/>
    </source>
</evidence>
<feature type="transmembrane region" description="Helical" evidence="2">
    <location>
        <begin position="120"/>
        <end position="141"/>
    </location>
</feature>
<feature type="region of interest" description="Disordered" evidence="1">
    <location>
        <begin position="1"/>
        <end position="24"/>
    </location>
</feature>
<feature type="transmembrane region" description="Helical" evidence="2">
    <location>
        <begin position="74"/>
        <end position="100"/>
    </location>
</feature>
<dbReference type="InterPro" id="IPR025565">
    <property type="entry name" value="DUF4328"/>
</dbReference>
<organism evidence="4 5">
    <name type="scientific">Janibacter indicus</name>
    <dbReference type="NCBI Taxonomy" id="857417"/>
    <lineage>
        <taxon>Bacteria</taxon>
        <taxon>Bacillati</taxon>
        <taxon>Actinomycetota</taxon>
        <taxon>Actinomycetes</taxon>
        <taxon>Micrococcales</taxon>
        <taxon>Intrasporangiaceae</taxon>
        <taxon>Janibacter</taxon>
    </lineage>
</organism>
<evidence type="ECO:0000256" key="2">
    <source>
        <dbReference type="SAM" id="Phobius"/>
    </source>
</evidence>
<keyword evidence="5" id="KW-1185">Reference proteome</keyword>
<protein>
    <recommendedName>
        <fullName evidence="3">DUF4328 domain-containing protein</fullName>
    </recommendedName>
</protein>
<feature type="transmembrane region" description="Helical" evidence="2">
    <location>
        <begin position="30"/>
        <end position="53"/>
    </location>
</feature>
<keyword evidence="2" id="KW-1133">Transmembrane helix</keyword>
<feature type="transmembrane region" description="Helical" evidence="2">
    <location>
        <begin position="190"/>
        <end position="208"/>
    </location>
</feature>
<name>A0A1L3MIU0_9MICO</name>
<reference evidence="4 5" key="1">
    <citation type="submission" date="2015-11" db="EMBL/GenBank/DDBJ databases">
        <authorList>
            <person name="Zhang Y."/>
            <person name="Guo Z."/>
        </authorList>
    </citation>
    <scope>NUCLEOTIDE SEQUENCE [LARGE SCALE GENOMIC DNA]</scope>
    <source>
        <strain evidence="4 5">YFY001</strain>
    </source>
</reference>
<dbReference type="AlphaFoldDB" id="A0A1L3MIU0"/>
<evidence type="ECO:0000313" key="5">
    <source>
        <dbReference type="Proteomes" id="UP000182938"/>
    </source>
</evidence>
<evidence type="ECO:0000256" key="1">
    <source>
        <dbReference type="SAM" id="MobiDB-lite"/>
    </source>
</evidence>
<evidence type="ECO:0000313" key="4">
    <source>
        <dbReference type="EMBL" id="APH02269.1"/>
    </source>
</evidence>
<keyword evidence="2" id="KW-0812">Transmembrane</keyword>
<dbReference type="EMBL" id="CP013290">
    <property type="protein sequence ID" value="APH02269.1"/>
    <property type="molecule type" value="Genomic_DNA"/>
</dbReference>
<gene>
    <name evidence="4" type="ORF">ASJ30_12615</name>
</gene>
<sequence>MIAMPRIHVTSPFADERATPVGPPPSAPTLAAGMALSTALTATASWVAAAALISLRRDELRAWVVGPDTTSTTYILISSLLGLGVLAFVVGIFTTGWWLIALRGVGEWANPGFFHRRAGWWAFAGWVTPIVNLWFPYQVVADASRAVGSRVDTYWPWWIAWLLMGAGSVLDSSGDVLVEAGDIDRWALSLQVNAAIAVVACVLWWRIVRAATVAAQRAVRVTS</sequence>
<keyword evidence="2" id="KW-0472">Membrane</keyword>
<proteinExistence type="predicted"/>